<dbReference type="InterPro" id="IPR050425">
    <property type="entry name" value="NAD(P)_dehydrat-like"/>
</dbReference>
<organism evidence="4 6">
    <name type="scientific">Vanilla planifolia</name>
    <name type="common">Vanilla</name>
    <dbReference type="NCBI Taxonomy" id="51239"/>
    <lineage>
        <taxon>Eukaryota</taxon>
        <taxon>Viridiplantae</taxon>
        <taxon>Streptophyta</taxon>
        <taxon>Embryophyta</taxon>
        <taxon>Tracheophyta</taxon>
        <taxon>Spermatophyta</taxon>
        <taxon>Magnoliopsida</taxon>
        <taxon>Liliopsida</taxon>
        <taxon>Asparagales</taxon>
        <taxon>Orchidaceae</taxon>
        <taxon>Vanilloideae</taxon>
        <taxon>Vanilleae</taxon>
        <taxon>Vanilla</taxon>
    </lineage>
</organism>
<evidence type="ECO:0000313" key="5">
    <source>
        <dbReference type="Proteomes" id="UP000636800"/>
    </source>
</evidence>
<dbReference type="Gene3D" id="3.40.50.720">
    <property type="entry name" value="NAD(P)-binding Rossmann-like Domain"/>
    <property type="match status" value="1"/>
</dbReference>
<dbReference type="OrthoDB" id="2735536at2759"/>
<evidence type="ECO:0000313" key="3">
    <source>
        <dbReference type="EMBL" id="KAG0491811.1"/>
    </source>
</evidence>
<dbReference type="AlphaFoldDB" id="A0A835RKA4"/>
<evidence type="ECO:0000313" key="6">
    <source>
        <dbReference type="Proteomes" id="UP000639772"/>
    </source>
</evidence>
<dbReference type="EMBL" id="JADCNL010000002">
    <property type="protein sequence ID" value="KAG0491811.1"/>
    <property type="molecule type" value="Genomic_DNA"/>
</dbReference>
<keyword evidence="1" id="KW-0560">Oxidoreductase</keyword>
<dbReference type="CDD" id="cd08958">
    <property type="entry name" value="FR_SDR_e"/>
    <property type="match status" value="1"/>
</dbReference>
<evidence type="ECO:0000256" key="1">
    <source>
        <dbReference type="ARBA" id="ARBA00023002"/>
    </source>
</evidence>
<evidence type="ECO:0000259" key="2">
    <source>
        <dbReference type="Pfam" id="PF01370"/>
    </source>
</evidence>
<comment type="caution">
    <text evidence="4">The sequence shown here is derived from an EMBL/GenBank/DDBJ whole genome shotgun (WGS) entry which is preliminary data.</text>
</comment>
<accession>A0A835RKA4</accession>
<dbReference type="EMBL" id="JADCNM010000002">
    <property type="protein sequence ID" value="KAG0493865.1"/>
    <property type="molecule type" value="Genomic_DNA"/>
</dbReference>
<dbReference type="Pfam" id="PF01370">
    <property type="entry name" value="Epimerase"/>
    <property type="match status" value="1"/>
</dbReference>
<dbReference type="Proteomes" id="UP000639772">
    <property type="component" value="Unassembled WGS sequence"/>
</dbReference>
<proteinExistence type="predicted"/>
<gene>
    <name evidence="4" type="ORF">HPP92_004859</name>
    <name evidence="3" type="ORF">HPP92_005209</name>
</gene>
<evidence type="ECO:0000313" key="4">
    <source>
        <dbReference type="EMBL" id="KAG0493865.1"/>
    </source>
</evidence>
<name>A0A835RKA4_VANPL</name>
<protein>
    <recommendedName>
        <fullName evidence="2">NAD-dependent epimerase/dehydratase domain-containing protein</fullName>
    </recommendedName>
</protein>
<keyword evidence="5" id="KW-1185">Reference proteome</keyword>
<dbReference type="SUPFAM" id="SSF51735">
    <property type="entry name" value="NAD(P)-binding Rossmann-fold domains"/>
    <property type="match status" value="1"/>
</dbReference>
<dbReference type="PANTHER" id="PTHR10366">
    <property type="entry name" value="NAD DEPENDENT EPIMERASE/DEHYDRATASE"/>
    <property type="match status" value="1"/>
</dbReference>
<dbReference type="GO" id="GO:0016616">
    <property type="term" value="F:oxidoreductase activity, acting on the CH-OH group of donors, NAD or NADP as acceptor"/>
    <property type="evidence" value="ECO:0007669"/>
    <property type="project" value="TreeGrafter"/>
</dbReference>
<dbReference type="PANTHER" id="PTHR10366:SF696">
    <property type="entry name" value="OS07G0601900 PROTEIN"/>
    <property type="match status" value="1"/>
</dbReference>
<dbReference type="InterPro" id="IPR001509">
    <property type="entry name" value="Epimerase_deHydtase"/>
</dbReference>
<sequence>MAKGSTVCVTGGAGYIGSWLVRKLLQRGHVVHATLRNLDDKSKVQLLKSLDGADERLHLFKAEIYHPEEFEAAIHGCEFVFHVATPLFPNPGDTQYKDTTEASLAAARSIMSACERSGSVRRVIYTGSAMSASPFSKGNGVAGREEYTMDESSWTPLHLPFAYMEEFERNYVWSKTLTEKELLSYRGDRGVEVVSLACGLVGGDSILGYVPGSMSVVISPLTGQKLSHKQLKLLQEMLGSVPFVHVDDVCEALLFVMEKPSIFGRFLCASCHPLMQQIVEILEREYPGALILKDVEDSRSCKVNYSSKLLELGFKYKYNVDQIVAGSVEFAKRVGNIN</sequence>
<dbReference type="FunFam" id="3.40.50.720:FF:000085">
    <property type="entry name" value="Dihydroflavonol reductase"/>
    <property type="match status" value="1"/>
</dbReference>
<feature type="domain" description="NAD-dependent epimerase/dehydratase" evidence="2">
    <location>
        <begin position="7"/>
        <end position="260"/>
    </location>
</feature>
<reference evidence="5 6" key="1">
    <citation type="journal article" date="2020" name="Nat. Food">
        <title>A phased Vanilla planifolia genome enables genetic improvement of flavour and production.</title>
        <authorList>
            <person name="Hasing T."/>
            <person name="Tang H."/>
            <person name="Brym M."/>
            <person name="Khazi F."/>
            <person name="Huang T."/>
            <person name="Chambers A.H."/>
        </authorList>
    </citation>
    <scope>NUCLEOTIDE SEQUENCE [LARGE SCALE GENOMIC DNA]</scope>
    <source>
        <tissue evidence="4">Leaf</tissue>
    </source>
</reference>
<dbReference type="Proteomes" id="UP000636800">
    <property type="component" value="Chromosome 2"/>
</dbReference>
<dbReference type="InterPro" id="IPR036291">
    <property type="entry name" value="NAD(P)-bd_dom_sf"/>
</dbReference>